<dbReference type="CDD" id="cd17502">
    <property type="entry name" value="MFS_Azr1_MDR_like"/>
    <property type="match status" value="1"/>
</dbReference>
<evidence type="ECO:0000256" key="5">
    <source>
        <dbReference type="ARBA" id="ARBA00022989"/>
    </source>
</evidence>
<feature type="region of interest" description="Disordered" evidence="7">
    <location>
        <begin position="524"/>
        <end position="547"/>
    </location>
</feature>
<feature type="transmembrane region" description="Helical" evidence="8">
    <location>
        <begin position="383"/>
        <end position="405"/>
    </location>
</feature>
<feature type="transmembrane region" description="Helical" evidence="8">
    <location>
        <begin position="253"/>
        <end position="270"/>
    </location>
</feature>
<feature type="transmembrane region" description="Helical" evidence="8">
    <location>
        <begin position="35"/>
        <end position="58"/>
    </location>
</feature>
<feature type="transmembrane region" description="Helical" evidence="8">
    <location>
        <begin position="131"/>
        <end position="152"/>
    </location>
</feature>
<keyword evidence="4 8" id="KW-0812">Transmembrane</keyword>
<feature type="transmembrane region" description="Helical" evidence="8">
    <location>
        <begin position="70"/>
        <end position="89"/>
    </location>
</feature>
<evidence type="ECO:0000313" key="10">
    <source>
        <dbReference type="EMBL" id="MDT0326964.1"/>
    </source>
</evidence>
<evidence type="ECO:0000256" key="4">
    <source>
        <dbReference type="ARBA" id="ARBA00022692"/>
    </source>
</evidence>
<name>A0ABU2M302_9ACTN</name>
<dbReference type="Gene3D" id="1.20.1250.20">
    <property type="entry name" value="MFS general substrate transporter like domains"/>
    <property type="match status" value="1"/>
</dbReference>
<comment type="subcellular location">
    <subcellularLocation>
        <location evidence="1">Cell membrane</location>
        <topology evidence="1">Multi-pass membrane protein</topology>
    </subcellularLocation>
</comment>
<comment type="caution">
    <text evidence="10">The sequence shown here is derived from an EMBL/GenBank/DDBJ whole genome shotgun (WGS) entry which is preliminary data.</text>
</comment>
<feature type="transmembrane region" description="Helical" evidence="8">
    <location>
        <begin position="159"/>
        <end position="177"/>
    </location>
</feature>
<evidence type="ECO:0000256" key="7">
    <source>
        <dbReference type="SAM" id="MobiDB-lite"/>
    </source>
</evidence>
<proteinExistence type="predicted"/>
<feature type="transmembrane region" description="Helical" evidence="8">
    <location>
        <begin position="326"/>
        <end position="346"/>
    </location>
</feature>
<dbReference type="InterPro" id="IPR004638">
    <property type="entry name" value="EmrB-like"/>
</dbReference>
<dbReference type="PROSITE" id="PS50850">
    <property type="entry name" value="MFS"/>
    <property type="match status" value="1"/>
</dbReference>
<keyword evidence="6 8" id="KW-0472">Membrane</keyword>
<accession>A0ABU2M302</accession>
<feature type="transmembrane region" description="Helical" evidence="8">
    <location>
        <begin position="493"/>
        <end position="511"/>
    </location>
</feature>
<dbReference type="PANTHER" id="PTHR23501">
    <property type="entry name" value="MAJOR FACILITATOR SUPERFAMILY"/>
    <property type="match status" value="1"/>
</dbReference>
<dbReference type="PRINTS" id="PR01036">
    <property type="entry name" value="TCRTETB"/>
</dbReference>
<feature type="transmembrane region" description="Helical" evidence="8">
    <location>
        <begin position="101"/>
        <end position="119"/>
    </location>
</feature>
<evidence type="ECO:0000259" key="9">
    <source>
        <dbReference type="PROSITE" id="PS50850"/>
    </source>
</evidence>
<evidence type="ECO:0000256" key="6">
    <source>
        <dbReference type="ARBA" id="ARBA00023136"/>
    </source>
</evidence>
<keyword evidence="5 8" id="KW-1133">Transmembrane helix</keyword>
<dbReference type="InterPro" id="IPR036259">
    <property type="entry name" value="MFS_trans_sf"/>
</dbReference>
<keyword evidence="3" id="KW-1003">Cell membrane</keyword>
<dbReference type="PANTHER" id="PTHR23501:SF197">
    <property type="entry name" value="COMD"/>
    <property type="match status" value="1"/>
</dbReference>
<feature type="transmembrane region" description="Helical" evidence="8">
    <location>
        <begin position="221"/>
        <end position="241"/>
    </location>
</feature>
<feature type="domain" description="Major facilitator superfamily (MFS) profile" evidence="9">
    <location>
        <begin position="36"/>
        <end position="516"/>
    </location>
</feature>
<feature type="transmembrane region" description="Helical" evidence="8">
    <location>
        <begin position="358"/>
        <end position="377"/>
    </location>
</feature>
<feature type="region of interest" description="Disordered" evidence="7">
    <location>
        <begin position="1"/>
        <end position="26"/>
    </location>
</feature>
<feature type="transmembrane region" description="Helical" evidence="8">
    <location>
        <begin position="189"/>
        <end position="209"/>
    </location>
</feature>
<dbReference type="InterPro" id="IPR020846">
    <property type="entry name" value="MFS_dom"/>
</dbReference>
<dbReference type="InterPro" id="IPR011701">
    <property type="entry name" value="MFS"/>
</dbReference>
<dbReference type="RefSeq" id="WP_311509751.1">
    <property type="nucleotide sequence ID" value="NZ_JAVREP010000001.1"/>
</dbReference>
<keyword evidence="2" id="KW-0813">Transport</keyword>
<dbReference type="Proteomes" id="UP001183390">
    <property type="component" value="Unassembled WGS sequence"/>
</dbReference>
<keyword evidence="11" id="KW-1185">Reference proteome</keyword>
<organism evidence="10 11">
    <name type="scientific">Nocardiopsis lambiniae</name>
    <dbReference type="NCBI Taxonomy" id="3075539"/>
    <lineage>
        <taxon>Bacteria</taxon>
        <taxon>Bacillati</taxon>
        <taxon>Actinomycetota</taxon>
        <taxon>Actinomycetes</taxon>
        <taxon>Streptosporangiales</taxon>
        <taxon>Nocardiopsidaceae</taxon>
        <taxon>Nocardiopsis</taxon>
    </lineage>
</organism>
<dbReference type="EMBL" id="JAVREP010000001">
    <property type="protein sequence ID" value="MDT0326964.1"/>
    <property type="molecule type" value="Genomic_DNA"/>
</dbReference>
<feature type="transmembrane region" description="Helical" evidence="8">
    <location>
        <begin position="426"/>
        <end position="444"/>
    </location>
</feature>
<evidence type="ECO:0000313" key="11">
    <source>
        <dbReference type="Proteomes" id="UP001183390"/>
    </source>
</evidence>
<feature type="transmembrane region" description="Helical" evidence="8">
    <location>
        <begin position="290"/>
        <end position="314"/>
    </location>
</feature>
<sequence>MTSSRPVPATVGGARPTAVATEPTAQPTGGRRIGAVFAGLLVAMLLASLDQTIFSTALPTIVGELNGVDHMLWVTTAYLVAATITMPIYGKLGDLLGRKSIFIGALSLFLVGSIVGGLAPDMTWLITGRAVQGLGGGGLMILSQAIIADVVPVRERSKYMGIMGAVFGVSSIAGPLLGGWFTESIGWRWAFWINIPLAIAAIVCAAIFLKLPRHQTRPRLDVWGILTMAVAVTSIILVTSWGGTEYAWDSTTILTLVLVAVLATAAFVLAEYRASEPIIPLSLFKSRNFVLATVAGLVIGVAMFGALAYLPTYLQMVTGVNATESGLLMLPMVVGLMLSSIAMGQFASRTGRYKWMPITGMIVVAGALFLMSTLTVSTPLPVLLSYLFLLGLGIGLGMQILVLIVQNSFPDSQVGTATASNNFFREIGASLGGAVVGSLFTSRLTDLLSERMPDHGATGTPDTNSLSPAALGTLPDAVQDVIVGAYNDALTPVFLMLVPLAAVGLLVLLFIKEVPLRASIEQDPLGSDADQATKAAHVAAGADGTHE</sequence>
<dbReference type="SUPFAM" id="SSF103473">
    <property type="entry name" value="MFS general substrate transporter"/>
    <property type="match status" value="1"/>
</dbReference>
<reference evidence="11" key="1">
    <citation type="submission" date="2023-07" db="EMBL/GenBank/DDBJ databases">
        <title>30 novel species of actinomycetes from the DSMZ collection.</title>
        <authorList>
            <person name="Nouioui I."/>
        </authorList>
    </citation>
    <scope>NUCLEOTIDE SEQUENCE [LARGE SCALE GENOMIC DNA]</scope>
    <source>
        <strain evidence="11">DSM 44743</strain>
    </source>
</reference>
<protein>
    <submittedName>
        <fullName evidence="10">MDR family MFS transporter</fullName>
    </submittedName>
</protein>
<dbReference type="Gene3D" id="1.20.1720.10">
    <property type="entry name" value="Multidrug resistance protein D"/>
    <property type="match status" value="1"/>
</dbReference>
<gene>
    <name evidence="10" type="ORF">RM479_00895</name>
</gene>
<evidence type="ECO:0000256" key="1">
    <source>
        <dbReference type="ARBA" id="ARBA00004651"/>
    </source>
</evidence>
<dbReference type="NCBIfam" id="TIGR00711">
    <property type="entry name" value="efflux_EmrB"/>
    <property type="match status" value="1"/>
</dbReference>
<evidence type="ECO:0000256" key="2">
    <source>
        <dbReference type="ARBA" id="ARBA00022448"/>
    </source>
</evidence>
<evidence type="ECO:0000256" key="3">
    <source>
        <dbReference type="ARBA" id="ARBA00022475"/>
    </source>
</evidence>
<evidence type="ECO:0000256" key="8">
    <source>
        <dbReference type="SAM" id="Phobius"/>
    </source>
</evidence>
<dbReference type="Pfam" id="PF07690">
    <property type="entry name" value="MFS_1"/>
    <property type="match status" value="1"/>
</dbReference>